<reference evidence="2" key="2">
    <citation type="submission" date="2015-01" db="EMBL/GenBank/DDBJ databases">
        <title>Evolutionary Origins and Diversification of the Mycorrhizal Mutualists.</title>
        <authorList>
            <consortium name="DOE Joint Genome Institute"/>
            <consortium name="Mycorrhizal Genomics Consortium"/>
            <person name="Kohler A."/>
            <person name="Kuo A."/>
            <person name="Nagy L.G."/>
            <person name="Floudas D."/>
            <person name="Copeland A."/>
            <person name="Barry K.W."/>
            <person name="Cichocki N."/>
            <person name="Veneault-Fourrey C."/>
            <person name="LaButti K."/>
            <person name="Lindquist E.A."/>
            <person name="Lipzen A."/>
            <person name="Lundell T."/>
            <person name="Morin E."/>
            <person name="Murat C."/>
            <person name="Riley R."/>
            <person name="Ohm R."/>
            <person name="Sun H."/>
            <person name="Tunlid A."/>
            <person name="Henrissat B."/>
            <person name="Grigoriev I.V."/>
            <person name="Hibbett D.S."/>
            <person name="Martin F."/>
        </authorList>
    </citation>
    <scope>NUCLEOTIDE SEQUENCE [LARGE SCALE GENOMIC DNA]</scope>
    <source>
        <strain evidence="2">Marx 270</strain>
    </source>
</reference>
<organism evidence="1 2">
    <name type="scientific">Pisolithus tinctorius Marx 270</name>
    <dbReference type="NCBI Taxonomy" id="870435"/>
    <lineage>
        <taxon>Eukaryota</taxon>
        <taxon>Fungi</taxon>
        <taxon>Dikarya</taxon>
        <taxon>Basidiomycota</taxon>
        <taxon>Agaricomycotina</taxon>
        <taxon>Agaricomycetes</taxon>
        <taxon>Agaricomycetidae</taxon>
        <taxon>Boletales</taxon>
        <taxon>Sclerodermatineae</taxon>
        <taxon>Pisolithaceae</taxon>
        <taxon>Pisolithus</taxon>
    </lineage>
</organism>
<dbReference type="Proteomes" id="UP000054217">
    <property type="component" value="Unassembled WGS sequence"/>
</dbReference>
<dbReference type="AlphaFoldDB" id="A0A0C3JCP0"/>
<proteinExistence type="predicted"/>
<dbReference type="OrthoDB" id="2800503at2759"/>
<dbReference type="EMBL" id="KN832068">
    <property type="protein sequence ID" value="KIN95426.1"/>
    <property type="molecule type" value="Genomic_DNA"/>
</dbReference>
<name>A0A0C3JCP0_PISTI</name>
<dbReference type="STRING" id="870435.A0A0C3JCP0"/>
<dbReference type="InParanoid" id="A0A0C3JCP0"/>
<dbReference type="HOGENOM" id="CLU_031133_1_0_1"/>
<evidence type="ECO:0000313" key="2">
    <source>
        <dbReference type="Proteomes" id="UP000054217"/>
    </source>
</evidence>
<protein>
    <submittedName>
        <fullName evidence="1">Uncharacterized protein</fullName>
    </submittedName>
</protein>
<keyword evidence="2" id="KW-1185">Reference proteome</keyword>
<evidence type="ECO:0000313" key="1">
    <source>
        <dbReference type="EMBL" id="KIN95426.1"/>
    </source>
</evidence>
<sequence length="325" mass="35658">MSGPPPAPRVSGLGKTTRSNGFSLEEIINDPDAEIKDTESARLFLDQLYTIQGEPATPEHISHALFYISQTKGVNNTLRSAIRAAAYLVKDLAASTLTDTVTRAVSDKLETSVIAAISPQVQNLIADMSTIKSTLEDLKNHITTQQPATFPTPYKDALASKPPNPNQIPLGKRFSPEYAKAHAAIKERQILIDTNGNHHQLNNTTPRENVIDLIKQALEAVDRINGPDMQLKSVTQLRNNGLLLELNSQEAAAWIKEPANKATFLAKLGSEVLIKDRHYNIVIPFLPVSTLTDNPDTLCNMENENNIPQGSIAQIKWIKDPAKHA</sequence>
<accession>A0A0C3JCP0</accession>
<feature type="non-terminal residue" evidence="1">
    <location>
        <position position="325"/>
    </location>
</feature>
<gene>
    <name evidence="1" type="ORF">M404DRAFT_935646</name>
</gene>
<reference evidence="1 2" key="1">
    <citation type="submission" date="2014-04" db="EMBL/GenBank/DDBJ databases">
        <authorList>
            <consortium name="DOE Joint Genome Institute"/>
            <person name="Kuo A."/>
            <person name="Kohler A."/>
            <person name="Costa M.D."/>
            <person name="Nagy L.G."/>
            <person name="Floudas D."/>
            <person name="Copeland A."/>
            <person name="Barry K.W."/>
            <person name="Cichocki N."/>
            <person name="Veneault-Fourrey C."/>
            <person name="LaButti K."/>
            <person name="Lindquist E.A."/>
            <person name="Lipzen A."/>
            <person name="Lundell T."/>
            <person name="Morin E."/>
            <person name="Murat C."/>
            <person name="Sun H."/>
            <person name="Tunlid A."/>
            <person name="Henrissat B."/>
            <person name="Grigoriev I.V."/>
            <person name="Hibbett D.S."/>
            <person name="Martin F."/>
            <person name="Nordberg H.P."/>
            <person name="Cantor M.N."/>
            <person name="Hua S.X."/>
        </authorList>
    </citation>
    <scope>NUCLEOTIDE SEQUENCE [LARGE SCALE GENOMIC DNA]</scope>
    <source>
        <strain evidence="1 2">Marx 270</strain>
    </source>
</reference>